<name>A0A8D8UZQ4_9HEMI</name>
<protein>
    <submittedName>
        <fullName evidence="1">Uncharacterized protein</fullName>
    </submittedName>
</protein>
<dbReference type="AlphaFoldDB" id="A0A8D8UZQ4"/>
<sequence>MRTKLSETFTITKLKETFIIKKLREISTITKPNEISITTTTEITKQQSIILQTNIILNKTFNTMIRPTEASMTTKNSITTNVSPMYLNLTSIDNCTVNIKTN</sequence>
<dbReference type="EMBL" id="HBUF01351627">
    <property type="protein sequence ID" value="CAG6714284.1"/>
    <property type="molecule type" value="Transcribed_RNA"/>
</dbReference>
<organism evidence="1">
    <name type="scientific">Cacopsylla melanoneura</name>
    <dbReference type="NCBI Taxonomy" id="428564"/>
    <lineage>
        <taxon>Eukaryota</taxon>
        <taxon>Metazoa</taxon>
        <taxon>Ecdysozoa</taxon>
        <taxon>Arthropoda</taxon>
        <taxon>Hexapoda</taxon>
        <taxon>Insecta</taxon>
        <taxon>Pterygota</taxon>
        <taxon>Neoptera</taxon>
        <taxon>Paraneoptera</taxon>
        <taxon>Hemiptera</taxon>
        <taxon>Sternorrhyncha</taxon>
        <taxon>Psylloidea</taxon>
        <taxon>Psyllidae</taxon>
        <taxon>Psyllinae</taxon>
        <taxon>Cacopsylla</taxon>
    </lineage>
</organism>
<accession>A0A8D8UZQ4</accession>
<reference evidence="1" key="1">
    <citation type="submission" date="2021-05" db="EMBL/GenBank/DDBJ databases">
        <authorList>
            <person name="Alioto T."/>
            <person name="Alioto T."/>
            <person name="Gomez Garrido J."/>
        </authorList>
    </citation>
    <scope>NUCLEOTIDE SEQUENCE</scope>
</reference>
<evidence type="ECO:0000313" key="1">
    <source>
        <dbReference type="EMBL" id="CAG6714284.1"/>
    </source>
</evidence>
<proteinExistence type="predicted"/>